<name>A0A8T0RV78_PANVG</name>
<dbReference type="EMBL" id="CM029046">
    <property type="protein sequence ID" value="KAG2588606.1"/>
    <property type="molecule type" value="Genomic_DNA"/>
</dbReference>
<gene>
    <name evidence="1" type="ORF">PVAP13_5NG230329</name>
</gene>
<reference evidence="1 2" key="1">
    <citation type="submission" date="2020-05" db="EMBL/GenBank/DDBJ databases">
        <title>WGS assembly of Panicum virgatum.</title>
        <authorList>
            <person name="Lovell J.T."/>
            <person name="Jenkins J."/>
            <person name="Shu S."/>
            <person name="Juenger T.E."/>
            <person name="Schmutz J."/>
        </authorList>
    </citation>
    <scope>NUCLEOTIDE SEQUENCE [LARGE SCALE GENOMIC DNA]</scope>
    <source>
        <strain evidence="2">cv. AP13</strain>
    </source>
</reference>
<proteinExistence type="predicted"/>
<keyword evidence="2" id="KW-1185">Reference proteome</keyword>
<evidence type="ECO:0000313" key="1">
    <source>
        <dbReference type="EMBL" id="KAG2588606.1"/>
    </source>
</evidence>
<protein>
    <submittedName>
        <fullName evidence="1">Uncharacterized protein</fullName>
    </submittedName>
</protein>
<dbReference type="AlphaFoldDB" id="A0A8T0RV78"/>
<evidence type="ECO:0000313" key="2">
    <source>
        <dbReference type="Proteomes" id="UP000823388"/>
    </source>
</evidence>
<accession>A0A8T0RV78</accession>
<organism evidence="1 2">
    <name type="scientific">Panicum virgatum</name>
    <name type="common">Blackwell switchgrass</name>
    <dbReference type="NCBI Taxonomy" id="38727"/>
    <lineage>
        <taxon>Eukaryota</taxon>
        <taxon>Viridiplantae</taxon>
        <taxon>Streptophyta</taxon>
        <taxon>Embryophyta</taxon>
        <taxon>Tracheophyta</taxon>
        <taxon>Spermatophyta</taxon>
        <taxon>Magnoliopsida</taxon>
        <taxon>Liliopsida</taxon>
        <taxon>Poales</taxon>
        <taxon>Poaceae</taxon>
        <taxon>PACMAD clade</taxon>
        <taxon>Panicoideae</taxon>
        <taxon>Panicodae</taxon>
        <taxon>Paniceae</taxon>
        <taxon>Panicinae</taxon>
        <taxon>Panicum</taxon>
        <taxon>Panicum sect. Hiantes</taxon>
    </lineage>
</organism>
<sequence length="33" mass="3599">MEGRKMQNGALVLLSLLVLGVLFHSCDTYFGVS</sequence>
<dbReference type="Proteomes" id="UP000823388">
    <property type="component" value="Chromosome 5N"/>
</dbReference>
<comment type="caution">
    <text evidence="1">The sequence shown here is derived from an EMBL/GenBank/DDBJ whole genome shotgun (WGS) entry which is preliminary data.</text>
</comment>